<name>B7C8K7_9FIRM</name>
<dbReference type="EMBL" id="ABYT01000035">
    <property type="protein sequence ID" value="EEC90844.1"/>
    <property type="molecule type" value="Genomic_DNA"/>
</dbReference>
<keyword evidence="2" id="KW-1185">Reference proteome</keyword>
<dbReference type="STRING" id="518637.EUBIFOR_00511"/>
<feature type="non-terminal residue" evidence="1">
    <location>
        <position position="46"/>
    </location>
</feature>
<dbReference type="Proteomes" id="UP000004315">
    <property type="component" value="Unassembled WGS sequence"/>
</dbReference>
<dbReference type="HOGENOM" id="CLU_3193005_0_0_9"/>
<proteinExistence type="predicted"/>
<reference evidence="1 2" key="1">
    <citation type="submission" date="2008-11" db="EMBL/GenBank/DDBJ databases">
        <title>Draft genome sequence of Eubacterium biforme (DSM 3989).</title>
        <authorList>
            <person name="Sudarsanam P."/>
            <person name="Ley R."/>
            <person name="Guruge J."/>
            <person name="Turnbaugh P.J."/>
            <person name="Mahowald M."/>
            <person name="Liep D."/>
            <person name="Gordon J."/>
        </authorList>
    </citation>
    <scope>NUCLEOTIDE SEQUENCE [LARGE SCALE GENOMIC DNA]</scope>
    <source>
        <strain evidence="1 2">DSM 3989</strain>
    </source>
</reference>
<protein>
    <submittedName>
        <fullName evidence="1">Uncharacterized protein</fullName>
    </submittedName>
</protein>
<comment type="caution">
    <text evidence="1">The sequence shown here is derived from an EMBL/GenBank/DDBJ whole genome shotgun (WGS) entry which is preliminary data.</text>
</comment>
<accession>B7C8K7</accession>
<evidence type="ECO:0000313" key="1">
    <source>
        <dbReference type="EMBL" id="EEC90844.1"/>
    </source>
</evidence>
<dbReference type="eggNOG" id="COG1305">
    <property type="taxonomic scope" value="Bacteria"/>
</dbReference>
<organism evidence="1 2">
    <name type="scientific">Holdemanella biformis DSM 3989</name>
    <dbReference type="NCBI Taxonomy" id="518637"/>
    <lineage>
        <taxon>Bacteria</taxon>
        <taxon>Bacillati</taxon>
        <taxon>Bacillota</taxon>
        <taxon>Erysipelotrichia</taxon>
        <taxon>Erysipelotrichales</taxon>
        <taxon>Erysipelotrichaceae</taxon>
        <taxon>Holdemanella</taxon>
    </lineage>
</organism>
<sequence>MMDKYLRETEMLDYSNPAIQELIQKKKWKELDEFERIKEIYNFVRD</sequence>
<gene>
    <name evidence="1" type="ORF">EUBIFOR_00511</name>
</gene>
<evidence type="ECO:0000313" key="2">
    <source>
        <dbReference type="Proteomes" id="UP000004315"/>
    </source>
</evidence>
<dbReference type="AlphaFoldDB" id="B7C8K7"/>